<feature type="region of interest" description="Disordered" evidence="1">
    <location>
        <begin position="91"/>
        <end position="121"/>
    </location>
</feature>
<dbReference type="Proteomes" id="UP000284842">
    <property type="component" value="Unassembled WGS sequence"/>
</dbReference>
<feature type="compositionally biased region" description="Basic residues" evidence="1">
    <location>
        <begin position="412"/>
        <end position="421"/>
    </location>
</feature>
<feature type="region of interest" description="Disordered" evidence="1">
    <location>
        <begin position="263"/>
        <end position="421"/>
    </location>
</feature>
<feature type="region of interest" description="Disordered" evidence="1">
    <location>
        <begin position="682"/>
        <end position="708"/>
    </location>
</feature>
<dbReference type="AlphaFoldDB" id="A0A409X2T7"/>
<feature type="compositionally biased region" description="Low complexity" evidence="1">
    <location>
        <begin position="690"/>
        <end position="704"/>
    </location>
</feature>
<feature type="compositionally biased region" description="Polar residues" evidence="1">
    <location>
        <begin position="287"/>
        <end position="308"/>
    </location>
</feature>
<dbReference type="EMBL" id="NHTK01004765">
    <property type="protein sequence ID" value="PPQ85078.1"/>
    <property type="molecule type" value="Genomic_DNA"/>
</dbReference>
<proteinExistence type="predicted"/>
<feature type="compositionally biased region" description="Polar residues" evidence="1">
    <location>
        <begin position="392"/>
        <end position="404"/>
    </location>
</feature>
<feature type="compositionally biased region" description="Pro residues" evidence="1">
    <location>
        <begin position="323"/>
        <end position="349"/>
    </location>
</feature>
<reference evidence="2 3" key="1">
    <citation type="journal article" date="2018" name="Evol. Lett.">
        <title>Horizontal gene cluster transfer increased hallucinogenic mushroom diversity.</title>
        <authorList>
            <person name="Reynolds H.T."/>
            <person name="Vijayakumar V."/>
            <person name="Gluck-Thaler E."/>
            <person name="Korotkin H.B."/>
            <person name="Matheny P.B."/>
            <person name="Slot J.C."/>
        </authorList>
    </citation>
    <scope>NUCLEOTIDE SEQUENCE [LARGE SCALE GENOMIC DNA]</scope>
    <source>
        <strain evidence="2 3">2629</strain>
    </source>
</reference>
<organism evidence="2 3">
    <name type="scientific">Panaeolus cyanescens</name>
    <dbReference type="NCBI Taxonomy" id="181874"/>
    <lineage>
        <taxon>Eukaryota</taxon>
        <taxon>Fungi</taxon>
        <taxon>Dikarya</taxon>
        <taxon>Basidiomycota</taxon>
        <taxon>Agaricomycotina</taxon>
        <taxon>Agaricomycetes</taxon>
        <taxon>Agaricomycetidae</taxon>
        <taxon>Agaricales</taxon>
        <taxon>Agaricineae</taxon>
        <taxon>Galeropsidaceae</taxon>
        <taxon>Panaeolus</taxon>
    </lineage>
</organism>
<evidence type="ECO:0000313" key="2">
    <source>
        <dbReference type="EMBL" id="PPQ85078.1"/>
    </source>
</evidence>
<feature type="compositionally biased region" description="Pro residues" evidence="1">
    <location>
        <begin position="1"/>
        <end position="31"/>
    </location>
</feature>
<feature type="non-terminal residue" evidence="2">
    <location>
        <position position="1"/>
    </location>
</feature>
<dbReference type="OrthoDB" id="3224221at2759"/>
<evidence type="ECO:0000313" key="3">
    <source>
        <dbReference type="Proteomes" id="UP000284842"/>
    </source>
</evidence>
<feature type="compositionally biased region" description="Low complexity" evidence="1">
    <location>
        <begin position="350"/>
        <end position="383"/>
    </location>
</feature>
<comment type="caution">
    <text evidence="2">The sequence shown here is derived from an EMBL/GenBank/DDBJ whole genome shotgun (WGS) entry which is preliminary data.</text>
</comment>
<feature type="compositionally biased region" description="Basic and acidic residues" evidence="1">
    <location>
        <begin position="263"/>
        <end position="275"/>
    </location>
</feature>
<dbReference type="STRING" id="181874.A0A409X2T7"/>
<gene>
    <name evidence="2" type="ORF">CVT24_010135</name>
</gene>
<evidence type="ECO:0000256" key="1">
    <source>
        <dbReference type="SAM" id="MobiDB-lite"/>
    </source>
</evidence>
<feature type="compositionally biased region" description="Polar residues" evidence="1">
    <location>
        <begin position="34"/>
        <end position="44"/>
    </location>
</feature>
<feature type="region of interest" description="Disordered" evidence="1">
    <location>
        <begin position="1"/>
        <end position="71"/>
    </location>
</feature>
<dbReference type="InParanoid" id="A0A409X2T7"/>
<name>A0A409X2T7_9AGAR</name>
<feature type="compositionally biased region" description="Basic and acidic residues" evidence="1">
    <location>
        <begin position="98"/>
        <end position="109"/>
    </location>
</feature>
<sequence>PPRPAPTAQPPRPAPAAQPPLPAPAAQPAPQTPNSHSGGNQHPNRSLLPPVQLEGDDALPNPVSGTGMMVTQPGEVAREQRFSFQRPLVSLVSQKRARGPEKDNGEHAKATKVVEQSTLQTRSTIHELKEQVKKAKDDVMEARAEQERIHAAWRSKENLWKEEGEKKDQQWKKDLDEMRTYMQEMKEERKKHAEGNQEILKAVEEAKDEAKRTREELQGVRGELQQVKHELEKEREGKEMAMAEVERLAGQVQLLDARLQDSNRQLEEAKGEVERVTGLLEARGPPTASTSLSQPQIFSTNALGQENCSDPLFLPDEEMEDLFPPPTPPQPPLQPRQPQPPPQQPPPPLQQSQPHVQAPLTQTQPPLLPQNQSQMQMQTQMQMRRTRRQTAGIPTQPSEETQPATAGEGRPQRYRKHRHTRAPKFKVPIRKPRSAGRRERSTWVREHLELLMSLGVTGTVKTARYFVSEYMSDNTPFQRMVAAYEDYPGYGPVPPGPQLEPMRPNFKNIDGNWNLALFELFKKYALENDYTTAGTLDELDAEELEDLFLGRLTTIRSDIVKMVPIGAENLEDAFERYKRDVQQVKLKRSRVSSRLEVLFDDRIIEAEAKRDEAFQRGDQDAFAKYQKLVAMLQELGKEGMSSDESEDGANGGTVYRARKPIWRSGEVDAMILEHFSHPTTKRNAYGNALPGTPTRTRIRGGTVPTRREPRAEWPRNFYKDSFFAGLTADLQRQLRVKPPFVF</sequence>
<keyword evidence="3" id="KW-1185">Reference proteome</keyword>
<accession>A0A409X2T7</accession>
<protein>
    <submittedName>
        <fullName evidence="2">Uncharacterized protein</fullName>
    </submittedName>
</protein>